<feature type="compositionally biased region" description="Basic and acidic residues" evidence="2">
    <location>
        <begin position="89"/>
        <end position="101"/>
    </location>
</feature>
<organism evidence="3">
    <name type="scientific">Hyalomma excavatum</name>
    <dbReference type="NCBI Taxonomy" id="257692"/>
    <lineage>
        <taxon>Eukaryota</taxon>
        <taxon>Metazoa</taxon>
        <taxon>Ecdysozoa</taxon>
        <taxon>Arthropoda</taxon>
        <taxon>Chelicerata</taxon>
        <taxon>Arachnida</taxon>
        <taxon>Acari</taxon>
        <taxon>Parasitiformes</taxon>
        <taxon>Ixodida</taxon>
        <taxon>Ixodoidea</taxon>
        <taxon>Ixodidae</taxon>
        <taxon>Hyalomminae</taxon>
        <taxon>Hyalomma</taxon>
    </lineage>
</organism>
<sequence>MSSGGRGLVVRIWRNFLSSITTKPSPHKEVGCDHFGNKYFEIAADPSRGKRKPRRWFEPRTKEDFSADMPPEWEAWLRGRRASPPTPEEIAHNEAMKELKQQKAALAKRSTTEERESREIGATRPRLPSGFPTYEDYKQTDVEEPHGSKEPSK</sequence>
<dbReference type="InterPro" id="IPR052618">
    <property type="entry name" value="ComplexI_NDUFA12"/>
</dbReference>
<dbReference type="AlphaFoldDB" id="A0A131XS76"/>
<name>A0A131XS76_9ACAR</name>
<dbReference type="InterPro" id="IPR007763">
    <property type="entry name" value="NDUFA12"/>
</dbReference>
<dbReference type="Pfam" id="PF05071">
    <property type="entry name" value="NDUFA12"/>
    <property type="match status" value="1"/>
</dbReference>
<comment type="similarity">
    <text evidence="1">Belongs to the complex I NDUFA12 subunit family.</text>
</comment>
<dbReference type="PANTHER" id="PTHR32470:SF2">
    <property type="entry name" value="NADH DEHYDROGENASE [UBIQUINONE] 1 ALPHA SUBCOMPLEX ASSEMBLY FACTOR 2"/>
    <property type="match status" value="1"/>
</dbReference>
<evidence type="ECO:0000256" key="2">
    <source>
        <dbReference type="SAM" id="MobiDB-lite"/>
    </source>
</evidence>
<dbReference type="GO" id="GO:0032981">
    <property type="term" value="P:mitochondrial respiratory chain complex I assembly"/>
    <property type="evidence" value="ECO:0007669"/>
    <property type="project" value="TreeGrafter"/>
</dbReference>
<evidence type="ECO:0000313" key="3">
    <source>
        <dbReference type="EMBL" id="JAP68526.1"/>
    </source>
</evidence>
<feature type="compositionally biased region" description="Basic and acidic residues" evidence="2">
    <location>
        <begin position="135"/>
        <end position="153"/>
    </location>
</feature>
<dbReference type="GO" id="GO:0045271">
    <property type="term" value="C:respiratory chain complex I"/>
    <property type="evidence" value="ECO:0007669"/>
    <property type="project" value="InterPro"/>
</dbReference>
<accession>A0A131XS76</accession>
<evidence type="ECO:0008006" key="4">
    <source>
        <dbReference type="Google" id="ProtNLM"/>
    </source>
</evidence>
<reference evidence="3" key="1">
    <citation type="journal article" date="2017" name="Ticks Tick Borne Dis.">
        <title>An insight into the sialome of Hyalomma excavatum.</title>
        <authorList>
            <person name="Ribeiro J.M."/>
            <person name="Slovak M."/>
            <person name="Francischetti I.M."/>
        </authorList>
    </citation>
    <scope>NUCLEOTIDE SEQUENCE</scope>
    <source>
        <strain evidence="3">Samish</strain>
        <tissue evidence="3">Salivary glands</tissue>
    </source>
</reference>
<dbReference type="PANTHER" id="PTHR32470">
    <property type="entry name" value="ADH DEHYDROGENASE [UBIQUINONE] 1 ALPHA SUBCOMPLEX ASSEMBLY FACTOR 2"/>
    <property type="match status" value="1"/>
</dbReference>
<protein>
    <recommendedName>
        <fullName evidence="4">NADH dehydrogenase [ubiquinone] 1 alpha subcomplex assembly factor 2</fullName>
    </recommendedName>
</protein>
<proteinExistence type="evidence at transcript level"/>
<feature type="region of interest" description="Disordered" evidence="2">
    <location>
        <begin position="49"/>
        <end position="153"/>
    </location>
</feature>
<dbReference type="GO" id="GO:0005739">
    <property type="term" value="C:mitochondrion"/>
    <property type="evidence" value="ECO:0007669"/>
    <property type="project" value="TreeGrafter"/>
</dbReference>
<feature type="compositionally biased region" description="Basic and acidic residues" evidence="2">
    <location>
        <begin position="55"/>
        <end position="65"/>
    </location>
</feature>
<dbReference type="EMBL" id="GEFH01000055">
    <property type="protein sequence ID" value="JAP68526.1"/>
    <property type="molecule type" value="mRNA"/>
</dbReference>
<evidence type="ECO:0000256" key="1">
    <source>
        <dbReference type="ARBA" id="ARBA00007355"/>
    </source>
</evidence>
<feature type="compositionally biased region" description="Basic and acidic residues" evidence="2">
    <location>
        <begin position="110"/>
        <end position="121"/>
    </location>
</feature>